<proteinExistence type="predicted"/>
<sequence>MKITARFATIEDMTAIAEKDTSLTESQLQWKLNNHEFIISCINEGIIGFLRLEYLWSKIPYIGLIRVNHEHQRKGIGRQLLAFTEEVLANRGMTKLYSSSQANEAEPQQWHRHMGFTECGIINGINDGIGEVLFVKLLSKI</sequence>
<name>A0A4Y8LRK7_9BACL</name>
<dbReference type="OrthoDB" id="2611698at2"/>
<feature type="domain" description="N-acetyltransferase" evidence="3">
    <location>
        <begin position="1"/>
        <end position="139"/>
    </location>
</feature>
<evidence type="ECO:0000256" key="1">
    <source>
        <dbReference type="ARBA" id="ARBA00022679"/>
    </source>
</evidence>
<gene>
    <name evidence="4" type="ORF">E2980_21135</name>
</gene>
<dbReference type="PANTHER" id="PTHR43877">
    <property type="entry name" value="AMINOALKYLPHOSPHONATE N-ACETYLTRANSFERASE-RELATED-RELATED"/>
    <property type="match status" value="1"/>
</dbReference>
<dbReference type="AlphaFoldDB" id="A0A4Y8LRK7"/>
<dbReference type="GO" id="GO:0016747">
    <property type="term" value="F:acyltransferase activity, transferring groups other than amino-acyl groups"/>
    <property type="evidence" value="ECO:0007669"/>
    <property type="project" value="InterPro"/>
</dbReference>
<evidence type="ECO:0000313" key="4">
    <source>
        <dbReference type="EMBL" id="TFE22658.1"/>
    </source>
</evidence>
<dbReference type="SUPFAM" id="SSF55729">
    <property type="entry name" value="Acyl-CoA N-acyltransferases (Nat)"/>
    <property type="match status" value="1"/>
</dbReference>
<protein>
    <submittedName>
        <fullName evidence="4">N-acetyltransferase</fullName>
    </submittedName>
</protein>
<dbReference type="Gene3D" id="3.40.630.30">
    <property type="match status" value="1"/>
</dbReference>
<comment type="caution">
    <text evidence="4">The sequence shown here is derived from an EMBL/GenBank/DDBJ whole genome shotgun (WGS) entry which is preliminary data.</text>
</comment>
<dbReference type="PROSITE" id="PS51186">
    <property type="entry name" value="GNAT"/>
    <property type="match status" value="1"/>
</dbReference>
<keyword evidence="5" id="KW-1185">Reference proteome</keyword>
<organism evidence="4 5">
    <name type="scientific">Cohnella luojiensis</name>
    <dbReference type="NCBI Taxonomy" id="652876"/>
    <lineage>
        <taxon>Bacteria</taxon>
        <taxon>Bacillati</taxon>
        <taxon>Bacillota</taxon>
        <taxon>Bacilli</taxon>
        <taxon>Bacillales</taxon>
        <taxon>Paenibacillaceae</taxon>
        <taxon>Cohnella</taxon>
    </lineage>
</organism>
<dbReference type="Pfam" id="PF00583">
    <property type="entry name" value="Acetyltransf_1"/>
    <property type="match status" value="1"/>
</dbReference>
<dbReference type="Proteomes" id="UP000297900">
    <property type="component" value="Unassembled WGS sequence"/>
</dbReference>
<dbReference type="RefSeq" id="WP_135154237.1">
    <property type="nucleotide sequence ID" value="NZ_SOMN01000043.1"/>
</dbReference>
<evidence type="ECO:0000313" key="5">
    <source>
        <dbReference type="Proteomes" id="UP000297900"/>
    </source>
</evidence>
<dbReference type="EMBL" id="SOMN01000043">
    <property type="protein sequence ID" value="TFE22658.1"/>
    <property type="molecule type" value="Genomic_DNA"/>
</dbReference>
<keyword evidence="1 4" id="KW-0808">Transferase</keyword>
<dbReference type="CDD" id="cd04301">
    <property type="entry name" value="NAT_SF"/>
    <property type="match status" value="1"/>
</dbReference>
<dbReference type="InterPro" id="IPR000182">
    <property type="entry name" value="GNAT_dom"/>
</dbReference>
<dbReference type="InterPro" id="IPR016181">
    <property type="entry name" value="Acyl_CoA_acyltransferase"/>
</dbReference>
<accession>A0A4Y8LRK7</accession>
<evidence type="ECO:0000256" key="2">
    <source>
        <dbReference type="ARBA" id="ARBA00023315"/>
    </source>
</evidence>
<keyword evidence="2" id="KW-0012">Acyltransferase</keyword>
<dbReference type="InterPro" id="IPR050832">
    <property type="entry name" value="Bact_Acetyltransf"/>
</dbReference>
<evidence type="ECO:0000259" key="3">
    <source>
        <dbReference type="PROSITE" id="PS51186"/>
    </source>
</evidence>
<reference evidence="4 5" key="1">
    <citation type="submission" date="2019-03" db="EMBL/GenBank/DDBJ databases">
        <title>Cohnella endophytica sp. nov., a novel endophytic bacterium isolated from bark of Sonneratia apetala.</title>
        <authorList>
            <person name="Tuo L."/>
        </authorList>
    </citation>
    <scope>NUCLEOTIDE SEQUENCE [LARGE SCALE GENOMIC DNA]</scope>
    <source>
        <strain evidence="4 5">CCTCC AB 208254</strain>
    </source>
</reference>